<feature type="compositionally biased region" description="Low complexity" evidence="7">
    <location>
        <begin position="275"/>
        <end position="287"/>
    </location>
</feature>
<keyword evidence="5" id="KW-0539">Nucleus</keyword>
<dbReference type="PANTHER" id="PTHR46527">
    <property type="entry name" value="NUCLEOPORIN-LIKE PROTEIN 2"/>
    <property type="match status" value="1"/>
</dbReference>
<dbReference type="EMBL" id="FO082055">
    <property type="protein sequence ID" value="CCE79587.1"/>
    <property type="molecule type" value="Genomic_DNA"/>
</dbReference>
<feature type="compositionally biased region" description="Low complexity" evidence="7">
    <location>
        <begin position="495"/>
        <end position="526"/>
    </location>
</feature>
<keyword evidence="3 6" id="KW-0863">Zinc-finger</keyword>
<feature type="compositionally biased region" description="Low complexity" evidence="7">
    <location>
        <begin position="172"/>
        <end position="183"/>
    </location>
</feature>
<sequence length="586" mass="58742">MSKNRQICKYYANGNCRFGNSCRFSHEDPKDLTKKKGYTLQDFISPKELDSLTESIRLGINDYRQFASAPVLSSFGLGHPAVNNLIDGRDVSLEELRLQYLEASQNNTLGELERQLELRKKDMEYCINHLRGKENLAARYQQKSAEPGAQLPKPFVPLSVDESIARLSQQPNALGNGNTAAANPFGQSSFGSSGHNPFAVDATPSKSPFSTQNSANTNAGTSSSLSGGQSGFSAFGKGSFGSSGFGSSGFGSSNTAAAGAAKPGFGSSGFGSSGFGKPSTGQSAFGSSGFGSSGFGQAPSGQAGSGQSAFGSSGFGSSGFGSSGFGSSGFGQSTSGQAGSGQSAFGSSGFGSSGFGKPSTGQSAFGSSGFGSSGFGKASTGQSSFGSSGFGKIGADQSGSSNSPFGNTASQSNANSSPFASLGSTGTQASGGSAFAPSGFGSFGNNAQGKPGDTNAATSGFSALSSSINANQPNQPSPFANEPKGASPFGSAPSNTQNTQNQNNNTNSPFGSAPTTAASSSSFPSAFGGGSFTSNQGTTGVNGSASSAPGLEELKQYDPKVTDAFQASKFELGHVPEVPPPLQLCQ</sequence>
<dbReference type="InterPro" id="IPR000571">
    <property type="entry name" value="Znf_CCCH"/>
</dbReference>
<gene>
    <name evidence="9" type="primary">Piso0_001664</name>
    <name evidence="9" type="ORF">GNLVRS01_PISO0E09992g</name>
</gene>
<evidence type="ECO:0000256" key="3">
    <source>
        <dbReference type="ARBA" id="ARBA00022771"/>
    </source>
</evidence>
<dbReference type="GO" id="GO:0008270">
    <property type="term" value="F:zinc ion binding"/>
    <property type="evidence" value="ECO:0007669"/>
    <property type="project" value="UniProtKB-KW"/>
</dbReference>
<feature type="zinc finger region" description="C3H1-type" evidence="6">
    <location>
        <begin position="2"/>
        <end position="29"/>
    </location>
</feature>
<evidence type="ECO:0000256" key="6">
    <source>
        <dbReference type="PROSITE-ProRule" id="PRU00723"/>
    </source>
</evidence>
<dbReference type="PANTHER" id="PTHR46527:SF1">
    <property type="entry name" value="NUCLEOPORIN NUP42"/>
    <property type="match status" value="1"/>
</dbReference>
<dbReference type="OrthoDB" id="20729at2759"/>
<dbReference type="SMART" id="SM00356">
    <property type="entry name" value="ZnF_C3H1"/>
    <property type="match status" value="1"/>
</dbReference>
<feature type="compositionally biased region" description="Polar residues" evidence="7">
    <location>
        <begin position="535"/>
        <end position="547"/>
    </location>
</feature>
<keyword evidence="4 6" id="KW-0862">Zinc</keyword>
<dbReference type="STRING" id="559304.G8YNR9"/>
<organism evidence="9 10">
    <name type="scientific">Pichia sorbitophila (strain ATCC MYA-4447 / BCRC 22081 / CBS 7064 / NBRC 10061 / NRRL Y-12695)</name>
    <name type="common">Hybrid yeast</name>
    <dbReference type="NCBI Taxonomy" id="559304"/>
    <lineage>
        <taxon>Eukaryota</taxon>
        <taxon>Fungi</taxon>
        <taxon>Dikarya</taxon>
        <taxon>Ascomycota</taxon>
        <taxon>Saccharomycotina</taxon>
        <taxon>Pichiomycetes</taxon>
        <taxon>Debaryomycetaceae</taxon>
        <taxon>Millerozyma</taxon>
    </lineage>
</organism>
<feature type="region of interest" description="Disordered" evidence="7">
    <location>
        <begin position="272"/>
        <end position="310"/>
    </location>
</feature>
<feature type="domain" description="C3H1-type" evidence="8">
    <location>
        <begin position="2"/>
        <end position="29"/>
    </location>
</feature>
<evidence type="ECO:0000256" key="5">
    <source>
        <dbReference type="ARBA" id="ARBA00023242"/>
    </source>
</evidence>
<feature type="compositionally biased region" description="Polar residues" evidence="7">
    <location>
        <begin position="397"/>
        <end position="419"/>
    </location>
</feature>
<reference evidence="9 10" key="1">
    <citation type="journal article" date="2012" name="G3 (Bethesda)">
        <title>Pichia sorbitophila, an interspecies yeast hybrid reveals early steps of genome resolution following polyploidization.</title>
        <authorList>
            <person name="Leh Louis V."/>
            <person name="Despons L."/>
            <person name="Friedrich A."/>
            <person name="Martin T."/>
            <person name="Durrens P."/>
            <person name="Casaregola S."/>
            <person name="Neuveglise C."/>
            <person name="Fairhead C."/>
            <person name="Marck C."/>
            <person name="Cruz J.A."/>
            <person name="Straub M.L."/>
            <person name="Kugler V."/>
            <person name="Sacerdot C."/>
            <person name="Uzunov Z."/>
            <person name="Thierry A."/>
            <person name="Weiss S."/>
            <person name="Bleykasten C."/>
            <person name="De Montigny J."/>
            <person name="Jacques N."/>
            <person name="Jung P."/>
            <person name="Lemaire M."/>
            <person name="Mallet S."/>
            <person name="Morel G."/>
            <person name="Richard G.F."/>
            <person name="Sarkar A."/>
            <person name="Savel G."/>
            <person name="Schacherer J."/>
            <person name="Seret M.L."/>
            <person name="Talla E."/>
            <person name="Samson G."/>
            <person name="Jubin C."/>
            <person name="Poulain J."/>
            <person name="Vacherie B."/>
            <person name="Barbe V."/>
            <person name="Pelletier E."/>
            <person name="Sherman D.J."/>
            <person name="Westhof E."/>
            <person name="Weissenbach J."/>
            <person name="Baret P.V."/>
            <person name="Wincker P."/>
            <person name="Gaillardin C."/>
            <person name="Dujon B."/>
            <person name="Souciet J.L."/>
        </authorList>
    </citation>
    <scope>NUCLEOTIDE SEQUENCE [LARGE SCALE GENOMIC DNA]</scope>
    <source>
        <strain evidence="10">ATCC MYA-4447 / BCRC 22081 / CBS 7064 / NBRC 10061 / NRRL Y-12695</strain>
    </source>
</reference>
<dbReference type="InterPro" id="IPR041367">
    <property type="entry name" value="Znf-CCCH_4"/>
</dbReference>
<evidence type="ECO:0000259" key="8">
    <source>
        <dbReference type="PROSITE" id="PS50103"/>
    </source>
</evidence>
<dbReference type="Gene3D" id="4.10.1000.10">
    <property type="entry name" value="Zinc finger, CCCH-type"/>
    <property type="match status" value="1"/>
</dbReference>
<dbReference type="InterPro" id="IPR051767">
    <property type="entry name" value="Nucleoporin_NUP42"/>
</dbReference>
<evidence type="ECO:0000256" key="1">
    <source>
        <dbReference type="ARBA" id="ARBA00004123"/>
    </source>
</evidence>
<feature type="compositionally biased region" description="Polar residues" evidence="7">
    <location>
        <begin position="185"/>
        <end position="195"/>
    </location>
</feature>
<feature type="compositionally biased region" description="Low complexity" evidence="7">
    <location>
        <begin position="295"/>
        <end position="310"/>
    </location>
</feature>
<dbReference type="InterPro" id="IPR036855">
    <property type="entry name" value="Znf_CCCH_sf"/>
</dbReference>
<evidence type="ECO:0000256" key="2">
    <source>
        <dbReference type="ARBA" id="ARBA00022723"/>
    </source>
</evidence>
<feature type="compositionally biased region" description="Polar residues" evidence="7">
    <location>
        <begin position="455"/>
        <end position="478"/>
    </location>
</feature>
<accession>G8YNR9</accession>
<proteinExistence type="predicted"/>
<dbReference type="PROSITE" id="PS50103">
    <property type="entry name" value="ZF_C3H1"/>
    <property type="match status" value="1"/>
</dbReference>
<keyword evidence="10" id="KW-1185">Reference proteome</keyword>
<feature type="compositionally biased region" description="Low complexity" evidence="7">
    <location>
        <begin position="420"/>
        <end position="444"/>
    </location>
</feature>
<protein>
    <submittedName>
        <fullName evidence="9">Piso0_001664 protein</fullName>
    </submittedName>
</protein>
<dbReference type="Proteomes" id="UP000005222">
    <property type="component" value="Chromosome E"/>
</dbReference>
<feature type="compositionally biased region" description="Low complexity" evidence="7">
    <location>
        <begin position="330"/>
        <end position="347"/>
    </location>
</feature>
<comment type="subcellular location">
    <subcellularLocation>
        <location evidence="1">Nucleus</location>
    </subcellularLocation>
</comment>
<dbReference type="eggNOG" id="KOG3630">
    <property type="taxonomic scope" value="Eukaryota"/>
</dbReference>
<dbReference type="HOGENOM" id="CLU_488345_0_0_1"/>
<evidence type="ECO:0000256" key="7">
    <source>
        <dbReference type="SAM" id="MobiDB-lite"/>
    </source>
</evidence>
<evidence type="ECO:0000313" key="9">
    <source>
        <dbReference type="EMBL" id="CCE79587.1"/>
    </source>
</evidence>
<dbReference type="SUPFAM" id="SSF90229">
    <property type="entry name" value="CCCH zinc finger"/>
    <property type="match status" value="1"/>
</dbReference>
<feature type="region of interest" description="Disordered" evidence="7">
    <location>
        <begin position="171"/>
        <end position="227"/>
    </location>
</feature>
<dbReference type="AlphaFoldDB" id="G8YNR9"/>
<feature type="region of interest" description="Disordered" evidence="7">
    <location>
        <begin position="326"/>
        <end position="555"/>
    </location>
</feature>
<feature type="compositionally biased region" description="Low complexity" evidence="7">
    <location>
        <begin position="375"/>
        <end position="387"/>
    </location>
</feature>
<evidence type="ECO:0000256" key="4">
    <source>
        <dbReference type="ARBA" id="ARBA00022833"/>
    </source>
</evidence>
<dbReference type="OMA" id="GTANTMT"/>
<feature type="compositionally biased region" description="Low complexity" evidence="7">
    <location>
        <begin position="210"/>
        <end position="227"/>
    </location>
</feature>
<evidence type="ECO:0000313" key="10">
    <source>
        <dbReference type="Proteomes" id="UP000005222"/>
    </source>
</evidence>
<feature type="compositionally biased region" description="Low complexity" evidence="7">
    <location>
        <begin position="355"/>
        <end position="367"/>
    </location>
</feature>
<dbReference type="GO" id="GO:0005634">
    <property type="term" value="C:nucleus"/>
    <property type="evidence" value="ECO:0007669"/>
    <property type="project" value="UniProtKB-SubCell"/>
</dbReference>
<dbReference type="Pfam" id="PF18044">
    <property type="entry name" value="zf-CCCH_4"/>
    <property type="match status" value="1"/>
</dbReference>
<keyword evidence="2 6" id="KW-0479">Metal-binding</keyword>
<dbReference type="InParanoid" id="G8YNR9"/>
<name>G8YNR9_PICSO</name>